<dbReference type="Gramene" id="AET6Gv20418600.7">
    <property type="protein sequence ID" value="AET6Gv20418600.7"/>
    <property type="gene ID" value="AET6Gv20418600"/>
</dbReference>
<organism evidence="1 2">
    <name type="scientific">Aegilops tauschii subsp. strangulata</name>
    <name type="common">Goatgrass</name>
    <dbReference type="NCBI Taxonomy" id="200361"/>
    <lineage>
        <taxon>Eukaryota</taxon>
        <taxon>Viridiplantae</taxon>
        <taxon>Streptophyta</taxon>
        <taxon>Embryophyta</taxon>
        <taxon>Tracheophyta</taxon>
        <taxon>Spermatophyta</taxon>
        <taxon>Magnoliopsida</taxon>
        <taxon>Liliopsida</taxon>
        <taxon>Poales</taxon>
        <taxon>Poaceae</taxon>
        <taxon>BOP clade</taxon>
        <taxon>Pooideae</taxon>
        <taxon>Triticodae</taxon>
        <taxon>Triticeae</taxon>
        <taxon>Triticinae</taxon>
        <taxon>Aegilops</taxon>
    </lineage>
</organism>
<sequence>LPAEDPTLDAGGGGAGADLRDVLLFLYIQSYKRLVPRPHKDSPAVADVWPSTSAFDGYLSALSPIQLVRSNSRRFIPSQADEEIHQLSYLQKHMANILTLLADSVEGEGDDSLVCHLLFKLLKLLLFIIY</sequence>
<dbReference type="InterPro" id="IPR039589">
    <property type="entry name" value="TBCC1"/>
</dbReference>
<reference evidence="1" key="5">
    <citation type="journal article" date="2021" name="G3 (Bethesda)">
        <title>Aegilops tauschii genome assembly Aet v5.0 features greater sequence contiguity and improved annotation.</title>
        <authorList>
            <person name="Wang L."/>
            <person name="Zhu T."/>
            <person name="Rodriguez J.C."/>
            <person name="Deal K.R."/>
            <person name="Dubcovsky J."/>
            <person name="McGuire P.E."/>
            <person name="Lux T."/>
            <person name="Spannagl M."/>
            <person name="Mayer K.F.X."/>
            <person name="Baldrich P."/>
            <person name="Meyers B.C."/>
            <person name="Huo N."/>
            <person name="Gu Y.Q."/>
            <person name="Zhou H."/>
            <person name="Devos K.M."/>
            <person name="Bennetzen J.L."/>
            <person name="Unver T."/>
            <person name="Budak H."/>
            <person name="Gulick P.J."/>
            <person name="Galiba G."/>
            <person name="Kalapos B."/>
            <person name="Nelson D.R."/>
            <person name="Li P."/>
            <person name="You F.M."/>
            <person name="Luo M.C."/>
            <person name="Dvorak J."/>
        </authorList>
    </citation>
    <scope>NUCLEOTIDE SEQUENCE [LARGE SCALE GENOMIC DNA]</scope>
    <source>
        <strain evidence="1">cv. AL8/78</strain>
    </source>
</reference>
<name>A0A453NMK0_AEGTS</name>
<dbReference type="PANTHER" id="PTHR16052:SF0">
    <property type="entry name" value="TBCC DOMAIN-CONTAINING PROTEIN 1"/>
    <property type="match status" value="1"/>
</dbReference>
<proteinExistence type="predicted"/>
<accession>A0A453NMK0</accession>
<reference evidence="2" key="1">
    <citation type="journal article" date="2014" name="Science">
        <title>Ancient hybridizations among the ancestral genomes of bread wheat.</title>
        <authorList>
            <consortium name="International Wheat Genome Sequencing Consortium,"/>
            <person name="Marcussen T."/>
            <person name="Sandve S.R."/>
            <person name="Heier L."/>
            <person name="Spannagl M."/>
            <person name="Pfeifer M."/>
            <person name="Jakobsen K.S."/>
            <person name="Wulff B.B."/>
            <person name="Steuernagel B."/>
            <person name="Mayer K.F."/>
            <person name="Olsen O.A."/>
        </authorList>
    </citation>
    <scope>NUCLEOTIDE SEQUENCE [LARGE SCALE GENOMIC DNA]</scope>
    <source>
        <strain evidence="2">cv. AL8/78</strain>
    </source>
</reference>
<protein>
    <submittedName>
        <fullName evidence="1">Uncharacterized protein</fullName>
    </submittedName>
</protein>
<dbReference type="AlphaFoldDB" id="A0A453NMK0"/>
<reference evidence="2" key="2">
    <citation type="journal article" date="2017" name="Nat. Plants">
        <title>The Aegilops tauschii genome reveals multiple impacts of transposons.</title>
        <authorList>
            <person name="Zhao G."/>
            <person name="Zou C."/>
            <person name="Li K."/>
            <person name="Wang K."/>
            <person name="Li T."/>
            <person name="Gao L."/>
            <person name="Zhang X."/>
            <person name="Wang H."/>
            <person name="Yang Z."/>
            <person name="Liu X."/>
            <person name="Jiang W."/>
            <person name="Mao L."/>
            <person name="Kong X."/>
            <person name="Jiao Y."/>
            <person name="Jia J."/>
        </authorList>
    </citation>
    <scope>NUCLEOTIDE SEQUENCE [LARGE SCALE GENOMIC DNA]</scope>
    <source>
        <strain evidence="2">cv. AL8/78</strain>
    </source>
</reference>
<dbReference type="PANTHER" id="PTHR16052">
    <property type="entry name" value="TBCC DOMAIN-CONTAINING PROTEIN 1"/>
    <property type="match status" value="1"/>
</dbReference>
<reference evidence="1" key="3">
    <citation type="journal article" date="2017" name="Nature">
        <title>Genome sequence of the progenitor of the wheat D genome Aegilops tauschii.</title>
        <authorList>
            <person name="Luo M.C."/>
            <person name="Gu Y.Q."/>
            <person name="Puiu D."/>
            <person name="Wang H."/>
            <person name="Twardziok S.O."/>
            <person name="Deal K.R."/>
            <person name="Huo N."/>
            <person name="Zhu T."/>
            <person name="Wang L."/>
            <person name="Wang Y."/>
            <person name="McGuire P.E."/>
            <person name="Liu S."/>
            <person name="Long H."/>
            <person name="Ramasamy R.K."/>
            <person name="Rodriguez J.C."/>
            <person name="Van S.L."/>
            <person name="Yuan L."/>
            <person name="Wang Z."/>
            <person name="Xia Z."/>
            <person name="Xiao L."/>
            <person name="Anderson O.D."/>
            <person name="Ouyang S."/>
            <person name="Liang Y."/>
            <person name="Zimin A.V."/>
            <person name="Pertea G."/>
            <person name="Qi P."/>
            <person name="Bennetzen J.L."/>
            <person name="Dai X."/>
            <person name="Dawson M.W."/>
            <person name="Muller H.G."/>
            <person name="Kugler K."/>
            <person name="Rivarola-Duarte L."/>
            <person name="Spannagl M."/>
            <person name="Mayer K.F.X."/>
            <person name="Lu F.H."/>
            <person name="Bevan M.W."/>
            <person name="Leroy P."/>
            <person name="Li P."/>
            <person name="You F.M."/>
            <person name="Sun Q."/>
            <person name="Liu Z."/>
            <person name="Lyons E."/>
            <person name="Wicker T."/>
            <person name="Salzberg S.L."/>
            <person name="Devos K.M."/>
            <person name="Dvorak J."/>
        </authorList>
    </citation>
    <scope>NUCLEOTIDE SEQUENCE [LARGE SCALE GENOMIC DNA]</scope>
    <source>
        <strain evidence="1">cv. AL8/78</strain>
    </source>
</reference>
<evidence type="ECO:0000313" key="1">
    <source>
        <dbReference type="EnsemblPlants" id="AET6Gv20418600.7"/>
    </source>
</evidence>
<dbReference type="EnsemblPlants" id="AET6Gv20418600.7">
    <property type="protein sequence ID" value="AET6Gv20418600.7"/>
    <property type="gene ID" value="AET6Gv20418600"/>
</dbReference>
<dbReference type="Proteomes" id="UP000015105">
    <property type="component" value="Chromosome 6D"/>
</dbReference>
<reference evidence="1" key="4">
    <citation type="submission" date="2019-03" db="UniProtKB">
        <authorList>
            <consortium name="EnsemblPlants"/>
        </authorList>
    </citation>
    <scope>IDENTIFICATION</scope>
</reference>
<evidence type="ECO:0000313" key="2">
    <source>
        <dbReference type="Proteomes" id="UP000015105"/>
    </source>
</evidence>
<keyword evidence="2" id="KW-1185">Reference proteome</keyword>